<dbReference type="GO" id="GO:0009055">
    <property type="term" value="F:electron transfer activity"/>
    <property type="evidence" value="ECO:0007669"/>
    <property type="project" value="InterPro"/>
</dbReference>
<keyword evidence="9 22" id="KW-0812">Transmembrane</keyword>
<dbReference type="GO" id="GO:0020037">
    <property type="term" value="F:heme binding"/>
    <property type="evidence" value="ECO:0007669"/>
    <property type="project" value="InterPro"/>
</dbReference>
<keyword evidence="8 19" id="KW-0679">Respiratory chain</keyword>
<feature type="binding site" description="covalent" evidence="21">
    <location>
        <position position="221"/>
    </location>
    <ligand>
        <name>heme c</name>
        <dbReference type="ChEBI" id="CHEBI:61717"/>
        <label>2</label>
    </ligand>
</feature>
<evidence type="ECO:0000256" key="21">
    <source>
        <dbReference type="PIRSR" id="PIRSR000006-2"/>
    </source>
</evidence>
<keyword evidence="25" id="KW-1185">Reference proteome</keyword>
<dbReference type="UniPathway" id="UPA00705"/>
<feature type="binding site" description="covalent" evidence="21">
    <location>
        <position position="218"/>
    </location>
    <ligand>
        <name>heme c</name>
        <dbReference type="ChEBI" id="CHEBI:61717"/>
        <label>2</label>
    </ligand>
</feature>
<evidence type="ECO:0000256" key="20">
    <source>
        <dbReference type="PIRSR" id="PIRSR000006-1"/>
    </source>
</evidence>
<sequence length="289" mass="31337">MPTKIEKDSVTGVETTGHTWDGIQELNNPLPRWWLYVFYACIIWSIGYAVMFPSVPLGTTYFEGTEGYSARVEVEQELAAADAAKGEILNRIATSDLEQIRHDDDMLAFSVAGGGAAFAENCVPCHGSGATGGPGYPSLQDDDWLWGGELATIQQTIQHGIRWDKDDDTRFSEMPAFGDGILETDQIEQVANYVLSLTGHEHDASAAAEGAAVFEEQCVACHMEGGVGNKELGAPALNDQVWLYADNYDAIVNQISKPRHGVMPAWAGRLNPVTIKMLTVYVHSLGGGQ</sequence>
<keyword evidence="14 22" id="KW-1133">Transmembrane helix</keyword>
<evidence type="ECO:0000256" key="7">
    <source>
        <dbReference type="ARBA" id="ARBA00022617"/>
    </source>
</evidence>
<evidence type="ECO:0000256" key="18">
    <source>
        <dbReference type="ARBA" id="ARBA00023136"/>
    </source>
</evidence>
<evidence type="ECO:0000256" key="1">
    <source>
        <dbReference type="ARBA" id="ARBA00004533"/>
    </source>
</evidence>
<comment type="function">
    <text evidence="19">C-type cytochrome. Part of the cbb3-type cytochrome c oxidase complex.</text>
</comment>
<dbReference type="EMBL" id="JABBNT010000002">
    <property type="protein sequence ID" value="NMM44075.1"/>
    <property type="molecule type" value="Genomic_DNA"/>
</dbReference>
<dbReference type="InterPro" id="IPR009056">
    <property type="entry name" value="Cyt_c-like_dom"/>
</dbReference>
<evidence type="ECO:0000256" key="4">
    <source>
        <dbReference type="ARBA" id="ARBA00022448"/>
    </source>
</evidence>
<comment type="caution">
    <text evidence="24">The sequence shown here is derived from an EMBL/GenBank/DDBJ whole genome shotgun (WGS) entry which is preliminary data.</text>
</comment>
<feature type="binding site" description="axial binding residue" evidence="20">
    <location>
        <position position="222"/>
    </location>
    <ligand>
        <name>heme c</name>
        <dbReference type="ChEBI" id="CHEBI:61717"/>
        <label>2</label>
    </ligand>
    <ligandPart>
        <name>Fe</name>
        <dbReference type="ChEBI" id="CHEBI:18248"/>
    </ligandPart>
</feature>
<evidence type="ECO:0000259" key="23">
    <source>
        <dbReference type="PROSITE" id="PS51007"/>
    </source>
</evidence>
<dbReference type="GO" id="GO:0005506">
    <property type="term" value="F:iron ion binding"/>
    <property type="evidence" value="ECO:0007669"/>
    <property type="project" value="InterPro"/>
</dbReference>
<dbReference type="InterPro" id="IPR050597">
    <property type="entry name" value="Cytochrome_c_Oxidase_Subunit"/>
</dbReference>
<comment type="pathway">
    <text evidence="2 19">Energy metabolism; oxidative phosphorylation.</text>
</comment>
<dbReference type="InterPro" id="IPR008168">
    <property type="entry name" value="Cyt_C_IC"/>
</dbReference>
<gene>
    <name evidence="24" type="primary">ccoP</name>
    <name evidence="24" type="ORF">HH303_06280</name>
</gene>
<dbReference type="NCBIfam" id="TIGR00782">
    <property type="entry name" value="ccoP"/>
    <property type="match status" value="1"/>
</dbReference>
<evidence type="ECO:0000256" key="10">
    <source>
        <dbReference type="ARBA" id="ARBA00022723"/>
    </source>
</evidence>
<keyword evidence="6 19" id="KW-0997">Cell inner membrane</keyword>
<feature type="domain" description="Cytochrome c" evidence="23">
    <location>
        <begin position="109"/>
        <end position="198"/>
    </location>
</feature>
<protein>
    <recommendedName>
        <fullName evidence="19">Cbb3-type cytochrome c oxidase subunit</fullName>
    </recommendedName>
</protein>
<evidence type="ECO:0000256" key="3">
    <source>
        <dbReference type="ARBA" id="ARBA00006113"/>
    </source>
</evidence>
<keyword evidence="5 19" id="KW-1003">Cell membrane</keyword>
<organism evidence="24 25">
    <name type="scientific">Pacificispira spongiicola</name>
    <dbReference type="NCBI Taxonomy" id="2729598"/>
    <lineage>
        <taxon>Bacteria</taxon>
        <taxon>Pseudomonadati</taxon>
        <taxon>Pseudomonadota</taxon>
        <taxon>Alphaproteobacteria</taxon>
        <taxon>Rhodospirillales</taxon>
        <taxon>Rhodospirillaceae</taxon>
        <taxon>Pacificispira</taxon>
    </lineage>
</organism>
<dbReference type="SUPFAM" id="SSF46626">
    <property type="entry name" value="Cytochrome c"/>
    <property type="match status" value="2"/>
</dbReference>
<feature type="transmembrane region" description="Helical" evidence="22">
    <location>
        <begin position="33"/>
        <end position="52"/>
    </location>
</feature>
<proteinExistence type="inferred from homology"/>
<feature type="binding site" description="covalent" evidence="21">
    <location>
        <position position="125"/>
    </location>
    <ligand>
        <name>heme c</name>
        <dbReference type="ChEBI" id="CHEBI:61717"/>
        <label>1</label>
    </ligand>
</feature>
<dbReference type="Pfam" id="PF13442">
    <property type="entry name" value="Cytochrome_CBB3"/>
    <property type="match status" value="2"/>
</dbReference>
<keyword evidence="15 19" id="KW-0560">Oxidoreductase</keyword>
<comment type="cofactor">
    <cofactor evidence="19 21">
        <name>heme c</name>
        <dbReference type="ChEBI" id="CHEBI:61717"/>
    </cofactor>
    <text evidence="19 21">Binds 2 heme C groups per subunit.</text>
</comment>
<dbReference type="PANTHER" id="PTHR33751">
    <property type="entry name" value="CBB3-TYPE CYTOCHROME C OXIDASE SUBUNIT FIXP"/>
    <property type="match status" value="1"/>
</dbReference>
<comment type="similarity">
    <text evidence="3 19">Belongs to the CcoP / FixP family.</text>
</comment>
<feature type="binding site" description="axial binding residue" evidence="20">
    <location>
        <position position="174"/>
    </location>
    <ligand>
        <name>heme c</name>
        <dbReference type="ChEBI" id="CHEBI:61717"/>
        <label>2</label>
    </ligand>
    <ligandPart>
        <name>Fe</name>
        <dbReference type="ChEBI" id="CHEBI:18248"/>
    </ligandPart>
</feature>
<dbReference type="RefSeq" id="WP_169624381.1">
    <property type="nucleotide sequence ID" value="NZ_JABBNT010000002.1"/>
</dbReference>
<feature type="domain" description="Cytochrome c" evidence="23">
    <location>
        <begin position="205"/>
        <end position="286"/>
    </location>
</feature>
<keyword evidence="17 19" id="KW-0406">Ion transport</keyword>
<evidence type="ECO:0000256" key="12">
    <source>
        <dbReference type="ARBA" id="ARBA00022781"/>
    </source>
</evidence>
<evidence type="ECO:0000256" key="17">
    <source>
        <dbReference type="ARBA" id="ARBA00023065"/>
    </source>
</evidence>
<dbReference type="PROSITE" id="PS51007">
    <property type="entry name" value="CYTC"/>
    <property type="match status" value="2"/>
</dbReference>
<evidence type="ECO:0000256" key="14">
    <source>
        <dbReference type="ARBA" id="ARBA00022989"/>
    </source>
</evidence>
<evidence type="ECO:0000256" key="11">
    <source>
        <dbReference type="ARBA" id="ARBA00022737"/>
    </source>
</evidence>
<keyword evidence="11" id="KW-0677">Repeat</keyword>
<evidence type="ECO:0000256" key="19">
    <source>
        <dbReference type="PIRNR" id="PIRNR000006"/>
    </source>
</evidence>
<dbReference type="Proteomes" id="UP000539372">
    <property type="component" value="Unassembled WGS sequence"/>
</dbReference>
<dbReference type="InterPro" id="IPR032858">
    <property type="entry name" value="CcoP_N"/>
</dbReference>
<keyword evidence="10 19" id="KW-0479">Metal-binding</keyword>
<keyword evidence="7 19" id="KW-0349">Heme</keyword>
<evidence type="ECO:0000256" key="2">
    <source>
        <dbReference type="ARBA" id="ARBA00004673"/>
    </source>
</evidence>
<accession>A0A7Y0HDW2</accession>
<dbReference type="PRINTS" id="PR00605">
    <property type="entry name" value="CYTCHROMECIC"/>
</dbReference>
<keyword evidence="16 19" id="KW-0408">Iron</keyword>
<dbReference type="Gene3D" id="6.10.280.130">
    <property type="match status" value="1"/>
</dbReference>
<dbReference type="PANTHER" id="PTHR33751:SF1">
    <property type="entry name" value="CBB3-TYPE CYTOCHROME C OXIDASE SUBUNIT FIXP"/>
    <property type="match status" value="1"/>
</dbReference>
<keyword evidence="18 19" id="KW-0472">Membrane</keyword>
<dbReference type="GO" id="GO:0016491">
    <property type="term" value="F:oxidoreductase activity"/>
    <property type="evidence" value="ECO:0007669"/>
    <property type="project" value="UniProtKB-KW"/>
</dbReference>
<dbReference type="InterPro" id="IPR036909">
    <property type="entry name" value="Cyt_c-like_dom_sf"/>
</dbReference>
<evidence type="ECO:0000256" key="5">
    <source>
        <dbReference type="ARBA" id="ARBA00022475"/>
    </source>
</evidence>
<keyword evidence="12 19" id="KW-0375">Hydrogen ion transport</keyword>
<comment type="subcellular location">
    <subcellularLocation>
        <location evidence="1 19">Cell inner membrane</location>
    </subcellularLocation>
</comment>
<dbReference type="GO" id="GO:0005886">
    <property type="term" value="C:plasma membrane"/>
    <property type="evidence" value="ECO:0007669"/>
    <property type="project" value="UniProtKB-SubCell"/>
</dbReference>
<evidence type="ECO:0000313" key="25">
    <source>
        <dbReference type="Proteomes" id="UP000539372"/>
    </source>
</evidence>
<keyword evidence="13 19" id="KW-0249">Electron transport</keyword>
<evidence type="ECO:0000256" key="9">
    <source>
        <dbReference type="ARBA" id="ARBA00022692"/>
    </source>
</evidence>
<keyword evidence="4 19" id="KW-0813">Transport</keyword>
<evidence type="ECO:0000256" key="8">
    <source>
        <dbReference type="ARBA" id="ARBA00022660"/>
    </source>
</evidence>
<evidence type="ECO:0000313" key="24">
    <source>
        <dbReference type="EMBL" id="NMM44075.1"/>
    </source>
</evidence>
<dbReference type="Gene3D" id="1.10.760.10">
    <property type="entry name" value="Cytochrome c-like domain"/>
    <property type="match status" value="2"/>
</dbReference>
<evidence type="ECO:0000256" key="6">
    <source>
        <dbReference type="ARBA" id="ARBA00022519"/>
    </source>
</evidence>
<dbReference type="AlphaFoldDB" id="A0A7Y0HDW2"/>
<evidence type="ECO:0000256" key="13">
    <source>
        <dbReference type="ARBA" id="ARBA00022982"/>
    </source>
</evidence>
<dbReference type="InterPro" id="IPR038414">
    <property type="entry name" value="CcoP_N_sf"/>
</dbReference>
<evidence type="ECO:0000256" key="22">
    <source>
        <dbReference type="SAM" id="Phobius"/>
    </source>
</evidence>
<feature type="binding site" description="covalent" evidence="21">
    <location>
        <position position="122"/>
    </location>
    <ligand>
        <name>heme c</name>
        <dbReference type="ChEBI" id="CHEBI:61717"/>
        <label>1</label>
    </ligand>
</feature>
<feature type="binding site" description="axial binding residue" evidence="20">
    <location>
        <position position="126"/>
    </location>
    <ligand>
        <name>heme c</name>
        <dbReference type="ChEBI" id="CHEBI:61717"/>
        <label>1</label>
    </ligand>
    <ligandPart>
        <name>Fe</name>
        <dbReference type="ChEBI" id="CHEBI:18248"/>
    </ligandPart>
</feature>
<evidence type="ECO:0000256" key="16">
    <source>
        <dbReference type="ARBA" id="ARBA00023004"/>
    </source>
</evidence>
<reference evidence="24 25" key="1">
    <citation type="submission" date="2020-04" db="EMBL/GenBank/DDBJ databases">
        <title>Rhodospirillaceae bacterium KN72 isolated from deep sea.</title>
        <authorList>
            <person name="Zhang D.-C."/>
        </authorList>
    </citation>
    <scope>NUCLEOTIDE SEQUENCE [LARGE SCALE GENOMIC DNA]</scope>
    <source>
        <strain evidence="24 25">KN72</strain>
    </source>
</reference>
<dbReference type="PIRSF" id="PIRSF000006">
    <property type="entry name" value="Cbb3-Cox_fixP"/>
    <property type="match status" value="1"/>
</dbReference>
<dbReference type="GO" id="GO:1902600">
    <property type="term" value="P:proton transmembrane transport"/>
    <property type="evidence" value="ECO:0007669"/>
    <property type="project" value="UniProtKB-KW"/>
</dbReference>
<dbReference type="InterPro" id="IPR004678">
    <property type="entry name" value="Cyt_c_oxidase_cbb3_su3"/>
</dbReference>
<dbReference type="GO" id="GO:0006119">
    <property type="term" value="P:oxidative phosphorylation"/>
    <property type="evidence" value="ECO:0007669"/>
    <property type="project" value="UniProtKB-UniPathway"/>
</dbReference>
<dbReference type="Pfam" id="PF14715">
    <property type="entry name" value="FixP_N"/>
    <property type="match status" value="1"/>
</dbReference>
<feature type="binding site" description="axial binding residue" evidence="20">
    <location>
        <position position="263"/>
    </location>
    <ligand>
        <name>heme c</name>
        <dbReference type="ChEBI" id="CHEBI:61717"/>
        <label>1</label>
    </ligand>
    <ligandPart>
        <name>Fe</name>
        <dbReference type="ChEBI" id="CHEBI:18248"/>
    </ligandPart>
</feature>
<name>A0A7Y0HDW2_9PROT</name>
<comment type="subunit">
    <text evidence="19">Component of the cbb3-type cytochrome c oxidase.</text>
</comment>
<evidence type="ECO:0000256" key="15">
    <source>
        <dbReference type="ARBA" id="ARBA00023002"/>
    </source>
</evidence>